<organism evidence="1 2">
    <name type="scientific">Candidatus Aphodomorpha intestinavium</name>
    <dbReference type="NCBI Taxonomy" id="2840672"/>
    <lineage>
        <taxon>Bacteria</taxon>
        <taxon>Bacillati</taxon>
        <taxon>Bacillota</taxon>
        <taxon>Clostridia</taxon>
        <taxon>Eubacteriales</taxon>
        <taxon>Candidatus Aphodomorpha</taxon>
    </lineage>
</organism>
<protein>
    <submittedName>
        <fullName evidence="1">Uncharacterized protein</fullName>
    </submittedName>
</protein>
<sequence length="93" mass="10025">MAREEAYCANRRVAAVQQEMLAAVLDKESGETLFALCAFWDELEYGVLWRAFGLGYRAALALIDGAGMTPHGRAAAALKRFEARFAADASAPG</sequence>
<dbReference type="Proteomes" id="UP000824128">
    <property type="component" value="Unassembled WGS sequence"/>
</dbReference>
<dbReference type="AlphaFoldDB" id="A0A9D1N339"/>
<reference evidence="1" key="1">
    <citation type="submission" date="2020-10" db="EMBL/GenBank/DDBJ databases">
        <authorList>
            <person name="Gilroy R."/>
        </authorList>
    </citation>
    <scope>NUCLEOTIDE SEQUENCE</scope>
    <source>
        <strain evidence="1">ChiGjej2B2-16831</strain>
    </source>
</reference>
<reference evidence="1" key="2">
    <citation type="journal article" date="2021" name="PeerJ">
        <title>Extensive microbial diversity within the chicken gut microbiome revealed by metagenomics and culture.</title>
        <authorList>
            <person name="Gilroy R."/>
            <person name="Ravi A."/>
            <person name="Getino M."/>
            <person name="Pursley I."/>
            <person name="Horton D.L."/>
            <person name="Alikhan N.F."/>
            <person name="Baker D."/>
            <person name="Gharbi K."/>
            <person name="Hall N."/>
            <person name="Watson M."/>
            <person name="Adriaenssens E.M."/>
            <person name="Foster-Nyarko E."/>
            <person name="Jarju S."/>
            <person name="Secka A."/>
            <person name="Antonio M."/>
            <person name="Oren A."/>
            <person name="Chaudhuri R.R."/>
            <person name="La Ragione R."/>
            <person name="Hildebrand F."/>
            <person name="Pallen M.J."/>
        </authorList>
    </citation>
    <scope>NUCLEOTIDE SEQUENCE</scope>
    <source>
        <strain evidence="1">ChiGjej2B2-16831</strain>
    </source>
</reference>
<proteinExistence type="predicted"/>
<evidence type="ECO:0000313" key="2">
    <source>
        <dbReference type="Proteomes" id="UP000824128"/>
    </source>
</evidence>
<name>A0A9D1N339_9FIRM</name>
<dbReference type="EMBL" id="DVNZ01000058">
    <property type="protein sequence ID" value="HIU93859.1"/>
    <property type="molecule type" value="Genomic_DNA"/>
</dbReference>
<accession>A0A9D1N339</accession>
<evidence type="ECO:0000313" key="1">
    <source>
        <dbReference type="EMBL" id="HIU93859.1"/>
    </source>
</evidence>
<comment type="caution">
    <text evidence="1">The sequence shown here is derived from an EMBL/GenBank/DDBJ whole genome shotgun (WGS) entry which is preliminary data.</text>
</comment>
<gene>
    <name evidence="1" type="ORF">IAD24_01750</name>
</gene>